<dbReference type="AlphaFoldDB" id="A0A5J4TY17"/>
<accession>A0A5J4TY17</accession>
<evidence type="ECO:0000256" key="5">
    <source>
        <dbReference type="SAM" id="MobiDB-lite"/>
    </source>
</evidence>
<dbReference type="GO" id="GO:0003677">
    <property type="term" value="F:DNA binding"/>
    <property type="evidence" value="ECO:0007669"/>
    <property type="project" value="InterPro"/>
</dbReference>
<feature type="domain" description="Helicase/UvrB N-terminal" evidence="6">
    <location>
        <begin position="195"/>
        <end position="280"/>
    </location>
</feature>
<dbReference type="InterPro" id="IPR027417">
    <property type="entry name" value="P-loop_NTPase"/>
</dbReference>
<dbReference type="InterPro" id="IPR006935">
    <property type="entry name" value="Helicase/UvrB_N"/>
</dbReference>
<dbReference type="Gene3D" id="3.40.50.300">
    <property type="entry name" value="P-loop containing nucleotide triphosphate hydrolases"/>
    <property type="match status" value="1"/>
</dbReference>
<feature type="region of interest" description="Disordered" evidence="5">
    <location>
        <begin position="76"/>
        <end position="112"/>
    </location>
</feature>
<feature type="domain" description="Helicase XPB/Ssl2 N-terminal" evidence="7">
    <location>
        <begin position="1"/>
        <end position="72"/>
    </location>
</feature>
<dbReference type="GO" id="GO:0005524">
    <property type="term" value="F:ATP binding"/>
    <property type="evidence" value="ECO:0007669"/>
    <property type="project" value="UniProtKB-KW"/>
</dbReference>
<dbReference type="InterPro" id="IPR050615">
    <property type="entry name" value="ATP-dep_DNA_Helicase"/>
</dbReference>
<evidence type="ECO:0000256" key="1">
    <source>
        <dbReference type="ARBA" id="ARBA00022741"/>
    </source>
</evidence>
<dbReference type="GO" id="GO:0097550">
    <property type="term" value="C:transcription preinitiation complex"/>
    <property type="evidence" value="ECO:0007669"/>
    <property type="project" value="TreeGrafter"/>
</dbReference>
<sequence length="345" mass="38428">EQSLMSAVSIGMATRDIIDNEISQSVIQMIEQWTSRFAKVKLVLQKNKYYLESTDPTILQLLLQDDEINNAAEEAWVQDEEEKVSSSSSSSSRDKYMTQANPSNEIGSESWEKTKADESLFLLQHEIDKETDDDILATSALSDTAIPFRFAVAQRRVETVRRRCQELGYPTLEEYAFRDDPLSPSLRIDLKFTTTVRNYQEKSLSKMFGGGRAHSGLIVLPCGAGKTLVAITAASTIRKSVIVVCMAQTAVIQWKEQMLQFANVDPTHIITLVSGEKELIPIGLPTKLRGPILPQFLEQEKYGPRPLLTVNEEGVAFITLDSNTSSSIQYFGELIAGGISLEIPQ</sequence>
<evidence type="ECO:0000256" key="2">
    <source>
        <dbReference type="ARBA" id="ARBA00022801"/>
    </source>
</evidence>
<comment type="caution">
    <text evidence="8">The sequence shown here is derived from an EMBL/GenBank/DDBJ whole genome shotgun (WGS) entry which is preliminary data.</text>
</comment>
<dbReference type="OrthoDB" id="10262986at2759"/>
<feature type="non-terminal residue" evidence="8">
    <location>
        <position position="345"/>
    </location>
</feature>
<keyword evidence="4" id="KW-0067">ATP-binding</keyword>
<keyword evidence="3" id="KW-0347">Helicase</keyword>
<evidence type="ECO:0000259" key="7">
    <source>
        <dbReference type="Pfam" id="PF13625"/>
    </source>
</evidence>
<dbReference type="PANTHER" id="PTHR11274">
    <property type="entry name" value="RAD25/XP-B DNA REPAIR HELICASE"/>
    <property type="match status" value="1"/>
</dbReference>
<dbReference type="SUPFAM" id="SSF52540">
    <property type="entry name" value="P-loop containing nucleoside triphosphate hydrolases"/>
    <property type="match status" value="1"/>
</dbReference>
<evidence type="ECO:0000256" key="4">
    <source>
        <dbReference type="ARBA" id="ARBA00022840"/>
    </source>
</evidence>
<proteinExistence type="predicted"/>
<reference evidence="8 9" key="1">
    <citation type="submission" date="2019-03" db="EMBL/GenBank/DDBJ databases">
        <title>Single cell metagenomics reveals metabolic interactions within the superorganism composed of flagellate Streblomastix strix and complex community of Bacteroidetes bacteria on its surface.</title>
        <authorList>
            <person name="Treitli S.C."/>
            <person name="Kolisko M."/>
            <person name="Husnik F."/>
            <person name="Keeling P."/>
            <person name="Hampl V."/>
        </authorList>
    </citation>
    <scope>NUCLEOTIDE SEQUENCE [LARGE SCALE GENOMIC DNA]</scope>
    <source>
        <strain evidence="8">ST1C</strain>
    </source>
</reference>
<dbReference type="Pfam" id="PF13625">
    <property type="entry name" value="Helicase_C_3"/>
    <property type="match status" value="1"/>
</dbReference>
<feature type="compositionally biased region" description="Polar residues" evidence="5">
    <location>
        <begin position="98"/>
        <end position="107"/>
    </location>
</feature>
<feature type="non-terminal residue" evidence="8">
    <location>
        <position position="1"/>
    </location>
</feature>
<evidence type="ECO:0000313" key="8">
    <source>
        <dbReference type="EMBL" id="KAA6363214.1"/>
    </source>
</evidence>
<dbReference type="GO" id="GO:0016787">
    <property type="term" value="F:hydrolase activity"/>
    <property type="evidence" value="ECO:0007669"/>
    <property type="project" value="UniProtKB-KW"/>
</dbReference>
<evidence type="ECO:0000259" key="6">
    <source>
        <dbReference type="Pfam" id="PF04851"/>
    </source>
</evidence>
<gene>
    <name evidence="8" type="ORF">EZS28_041259</name>
</gene>
<dbReference type="GO" id="GO:0005675">
    <property type="term" value="C:transcription factor TFIIH holo complex"/>
    <property type="evidence" value="ECO:0007669"/>
    <property type="project" value="TreeGrafter"/>
</dbReference>
<dbReference type="Pfam" id="PF04851">
    <property type="entry name" value="ResIII"/>
    <property type="match status" value="1"/>
</dbReference>
<keyword evidence="2" id="KW-0378">Hydrolase</keyword>
<keyword evidence="1" id="KW-0547">Nucleotide-binding</keyword>
<dbReference type="InterPro" id="IPR032830">
    <property type="entry name" value="XPB/Ssl2_N"/>
</dbReference>
<evidence type="ECO:0000256" key="3">
    <source>
        <dbReference type="ARBA" id="ARBA00022806"/>
    </source>
</evidence>
<dbReference type="Proteomes" id="UP000324800">
    <property type="component" value="Unassembled WGS sequence"/>
</dbReference>
<dbReference type="EMBL" id="SNRW01023197">
    <property type="protein sequence ID" value="KAA6363214.1"/>
    <property type="molecule type" value="Genomic_DNA"/>
</dbReference>
<dbReference type="GO" id="GO:0043138">
    <property type="term" value="F:3'-5' DNA helicase activity"/>
    <property type="evidence" value="ECO:0007669"/>
    <property type="project" value="TreeGrafter"/>
</dbReference>
<organism evidence="8 9">
    <name type="scientific">Streblomastix strix</name>
    <dbReference type="NCBI Taxonomy" id="222440"/>
    <lineage>
        <taxon>Eukaryota</taxon>
        <taxon>Metamonada</taxon>
        <taxon>Preaxostyla</taxon>
        <taxon>Oxymonadida</taxon>
        <taxon>Streblomastigidae</taxon>
        <taxon>Streblomastix</taxon>
    </lineage>
</organism>
<protein>
    <submittedName>
        <fullName evidence="8">Putative transcription factor TFIIH complex ERCC-3 subunit</fullName>
    </submittedName>
</protein>
<dbReference type="PANTHER" id="PTHR11274:SF0">
    <property type="entry name" value="GENERAL TRANSCRIPTION AND DNA REPAIR FACTOR IIH HELICASE SUBUNIT XPB"/>
    <property type="match status" value="1"/>
</dbReference>
<dbReference type="GO" id="GO:0006367">
    <property type="term" value="P:transcription initiation at RNA polymerase II promoter"/>
    <property type="evidence" value="ECO:0007669"/>
    <property type="project" value="TreeGrafter"/>
</dbReference>
<evidence type="ECO:0000313" key="9">
    <source>
        <dbReference type="Proteomes" id="UP000324800"/>
    </source>
</evidence>
<dbReference type="GO" id="GO:0000112">
    <property type="term" value="C:nucleotide-excision repair factor 3 complex"/>
    <property type="evidence" value="ECO:0007669"/>
    <property type="project" value="TreeGrafter"/>
</dbReference>
<name>A0A5J4TY17_9EUKA</name>